<dbReference type="InterPro" id="IPR035901">
    <property type="entry name" value="GIY-YIG_endonuc_sf"/>
</dbReference>
<comment type="caution">
    <text evidence="1">The sequence shown here is derived from an EMBL/GenBank/DDBJ whole genome shotgun (WGS) entry which is preliminary data.</text>
</comment>
<dbReference type="Gene3D" id="3.40.1440.10">
    <property type="entry name" value="GIY-YIG endonuclease"/>
    <property type="match status" value="1"/>
</dbReference>
<dbReference type="SUPFAM" id="SSF82771">
    <property type="entry name" value="GIY-YIG endonuclease"/>
    <property type="match status" value="1"/>
</dbReference>
<dbReference type="EMBL" id="JAHQIW010003720">
    <property type="protein sequence ID" value="KAJ1359872.1"/>
    <property type="molecule type" value="Genomic_DNA"/>
</dbReference>
<organism evidence="1 2">
    <name type="scientific">Parelaphostrongylus tenuis</name>
    <name type="common">Meningeal worm</name>
    <dbReference type="NCBI Taxonomy" id="148309"/>
    <lineage>
        <taxon>Eukaryota</taxon>
        <taxon>Metazoa</taxon>
        <taxon>Ecdysozoa</taxon>
        <taxon>Nematoda</taxon>
        <taxon>Chromadorea</taxon>
        <taxon>Rhabditida</taxon>
        <taxon>Rhabditina</taxon>
        <taxon>Rhabditomorpha</taxon>
        <taxon>Strongyloidea</taxon>
        <taxon>Metastrongylidae</taxon>
        <taxon>Parelaphostrongylus</taxon>
    </lineage>
</organism>
<dbReference type="Proteomes" id="UP001196413">
    <property type="component" value="Unassembled WGS sequence"/>
</dbReference>
<name>A0AAD5N2B7_PARTN</name>
<dbReference type="CDD" id="cd10442">
    <property type="entry name" value="GIY-YIG_PLEs"/>
    <property type="match status" value="1"/>
</dbReference>
<reference evidence="1" key="1">
    <citation type="submission" date="2021-06" db="EMBL/GenBank/DDBJ databases">
        <title>Parelaphostrongylus tenuis whole genome reference sequence.</title>
        <authorList>
            <person name="Garwood T.J."/>
            <person name="Larsen P.A."/>
            <person name="Fountain-Jones N.M."/>
            <person name="Garbe J.R."/>
            <person name="Macchietto M.G."/>
            <person name="Kania S.A."/>
            <person name="Gerhold R.W."/>
            <person name="Richards J.E."/>
            <person name="Wolf T.M."/>
        </authorList>
    </citation>
    <scope>NUCLEOTIDE SEQUENCE</scope>
    <source>
        <strain evidence="1">MNPRO001-30</strain>
        <tissue evidence="1">Meninges</tissue>
    </source>
</reference>
<sequence>MASSRLSQGGKSVVAVEIPPKTLKRQLVRNRLYDRLCETNECKVCPNGRDSDCMRSGTIYLISCEACGDEYIGETGRPLCIRVKEHLTGKRNYDPKTPIGTHREQKHNGADFDVKVTVLAQESKTSTRKTLEAFWIHSKGPKMNRKEECLVITGDLAPYLRLIFPT</sequence>
<keyword evidence="2" id="KW-1185">Reference proteome</keyword>
<dbReference type="AlphaFoldDB" id="A0AAD5N2B7"/>
<evidence type="ECO:0000313" key="1">
    <source>
        <dbReference type="EMBL" id="KAJ1359872.1"/>
    </source>
</evidence>
<evidence type="ECO:0000313" key="2">
    <source>
        <dbReference type="Proteomes" id="UP001196413"/>
    </source>
</evidence>
<protein>
    <recommendedName>
        <fullName evidence="3">GIY-YIG domain-containing protein</fullName>
    </recommendedName>
</protein>
<evidence type="ECO:0008006" key="3">
    <source>
        <dbReference type="Google" id="ProtNLM"/>
    </source>
</evidence>
<accession>A0AAD5N2B7</accession>
<gene>
    <name evidence="1" type="ORF">KIN20_038414</name>
</gene>
<proteinExistence type="predicted"/>